<dbReference type="Proteomes" id="UP000195062">
    <property type="component" value="Unassembled WGS sequence"/>
</dbReference>
<feature type="region of interest" description="Disordered" evidence="1">
    <location>
        <begin position="1"/>
        <end position="77"/>
    </location>
</feature>
<gene>
    <name evidence="2" type="ORF">CMMCAS07_00375</name>
</gene>
<protein>
    <submittedName>
        <fullName evidence="2">Uncharacterized protein</fullName>
    </submittedName>
</protein>
<keyword evidence="3" id="KW-1185">Reference proteome</keyword>
<evidence type="ECO:0000313" key="3">
    <source>
        <dbReference type="Proteomes" id="UP000195062"/>
    </source>
</evidence>
<reference evidence="2 3" key="1">
    <citation type="submission" date="2016-08" db="EMBL/GenBank/DDBJ databases">
        <title>Genome sequence of Clavibacter michiganensis subsp. michiganensis strain CASJ007.</title>
        <authorList>
            <person name="Thapa S.P."/>
            <person name="Coaker G."/>
        </authorList>
    </citation>
    <scope>NUCLEOTIDE SEQUENCE [LARGE SCALE GENOMIC DNA]</scope>
    <source>
        <strain evidence="2">CASJ007</strain>
    </source>
</reference>
<evidence type="ECO:0000256" key="1">
    <source>
        <dbReference type="SAM" id="MobiDB-lite"/>
    </source>
</evidence>
<feature type="compositionally biased region" description="Basic residues" evidence="1">
    <location>
        <begin position="1"/>
        <end position="11"/>
    </location>
</feature>
<name>A0A251XJ84_CLAMM</name>
<comment type="caution">
    <text evidence="2">The sequence shown here is derived from an EMBL/GenBank/DDBJ whole genome shotgun (WGS) entry which is preliminary data.</text>
</comment>
<evidence type="ECO:0000313" key="2">
    <source>
        <dbReference type="EMBL" id="OUE03370.1"/>
    </source>
</evidence>
<organism evidence="2 3">
    <name type="scientific">Clavibacter michiganensis subsp. michiganensis</name>
    <dbReference type="NCBI Taxonomy" id="33013"/>
    <lineage>
        <taxon>Bacteria</taxon>
        <taxon>Bacillati</taxon>
        <taxon>Actinomycetota</taxon>
        <taxon>Actinomycetes</taxon>
        <taxon>Micrococcales</taxon>
        <taxon>Microbacteriaceae</taxon>
        <taxon>Clavibacter</taxon>
    </lineage>
</organism>
<feature type="compositionally biased region" description="Low complexity" evidence="1">
    <location>
        <begin position="12"/>
        <end position="22"/>
    </location>
</feature>
<dbReference type="AlphaFoldDB" id="A0A251XJ84"/>
<proteinExistence type="predicted"/>
<accession>A0A251XJ84</accession>
<sequence>MQRVRGTRRVRGSAAPGRVGRPRGVGVGGVLGRDPVGGQREQPAPMAAGSVASTIGDDDAGRSAAPPPAASTRSHPT</sequence>
<dbReference type="EMBL" id="MDHH01000001">
    <property type="protein sequence ID" value="OUE03370.1"/>
    <property type="molecule type" value="Genomic_DNA"/>
</dbReference>